<dbReference type="AlphaFoldDB" id="A0A382EUQ8"/>
<gene>
    <name evidence="6" type="ORF">METZ01_LOCUS207039</name>
</gene>
<evidence type="ECO:0000256" key="1">
    <source>
        <dbReference type="ARBA" id="ARBA00022485"/>
    </source>
</evidence>
<accession>A0A382EUQ8</accession>
<dbReference type="Gene3D" id="3.30.70.20">
    <property type="match status" value="1"/>
</dbReference>
<feature type="domain" description="4Fe-4S ferredoxin-type" evidence="5">
    <location>
        <begin position="29"/>
        <end position="58"/>
    </location>
</feature>
<proteinExistence type="predicted"/>
<dbReference type="PROSITE" id="PS00198">
    <property type="entry name" value="4FE4S_FER_1"/>
    <property type="match status" value="2"/>
</dbReference>
<evidence type="ECO:0000256" key="2">
    <source>
        <dbReference type="ARBA" id="ARBA00022723"/>
    </source>
</evidence>
<dbReference type="InterPro" id="IPR017900">
    <property type="entry name" value="4Fe4S_Fe_S_CS"/>
</dbReference>
<keyword evidence="3" id="KW-0408">Iron</keyword>
<feature type="domain" description="4Fe-4S ferredoxin-type" evidence="5">
    <location>
        <begin position="1"/>
        <end position="28"/>
    </location>
</feature>
<evidence type="ECO:0000259" key="5">
    <source>
        <dbReference type="PROSITE" id="PS51379"/>
    </source>
</evidence>
<dbReference type="InterPro" id="IPR017896">
    <property type="entry name" value="4Fe4S_Fe-S-bd"/>
</dbReference>
<dbReference type="GO" id="GO:0046872">
    <property type="term" value="F:metal ion binding"/>
    <property type="evidence" value="ECO:0007669"/>
    <property type="project" value="UniProtKB-KW"/>
</dbReference>
<dbReference type="Pfam" id="PF13187">
    <property type="entry name" value="Fer4_9"/>
    <property type="match status" value="1"/>
</dbReference>
<name>A0A382EUQ8_9ZZZZ</name>
<dbReference type="SUPFAM" id="SSF54862">
    <property type="entry name" value="4Fe-4S ferredoxins"/>
    <property type="match status" value="1"/>
</dbReference>
<organism evidence="6">
    <name type="scientific">marine metagenome</name>
    <dbReference type="NCBI Taxonomy" id="408172"/>
    <lineage>
        <taxon>unclassified sequences</taxon>
        <taxon>metagenomes</taxon>
        <taxon>ecological metagenomes</taxon>
    </lineage>
</organism>
<evidence type="ECO:0000256" key="4">
    <source>
        <dbReference type="ARBA" id="ARBA00023014"/>
    </source>
</evidence>
<dbReference type="InterPro" id="IPR050157">
    <property type="entry name" value="PSI_iron-sulfur_center"/>
</dbReference>
<keyword evidence="2" id="KW-0479">Metal-binding</keyword>
<protein>
    <recommendedName>
        <fullName evidence="5">4Fe-4S ferredoxin-type domain-containing protein</fullName>
    </recommendedName>
</protein>
<dbReference type="PANTHER" id="PTHR24960:SF79">
    <property type="entry name" value="PHOTOSYSTEM I IRON-SULFUR CENTER"/>
    <property type="match status" value="1"/>
</dbReference>
<keyword evidence="4" id="KW-0411">Iron-sulfur</keyword>
<evidence type="ECO:0000313" key="6">
    <source>
        <dbReference type="EMBL" id="SVB54185.1"/>
    </source>
</evidence>
<dbReference type="EMBL" id="UINC01046322">
    <property type="protein sequence ID" value="SVB54185.1"/>
    <property type="molecule type" value="Genomic_DNA"/>
</dbReference>
<dbReference type="PROSITE" id="PS51379">
    <property type="entry name" value="4FE4S_FER_2"/>
    <property type="match status" value="2"/>
</dbReference>
<dbReference type="GO" id="GO:0051539">
    <property type="term" value="F:4 iron, 4 sulfur cluster binding"/>
    <property type="evidence" value="ECO:0007669"/>
    <property type="project" value="UniProtKB-KW"/>
</dbReference>
<evidence type="ECO:0000256" key="3">
    <source>
        <dbReference type="ARBA" id="ARBA00023004"/>
    </source>
</evidence>
<sequence length="72" mass="8133">MIHIYDELCSYCGACIAVCPENIITLMDLHLEIDQPKCIDCAKCIKGCPVGALAMERNEKIYYPEYEGRGLF</sequence>
<dbReference type="PANTHER" id="PTHR24960">
    <property type="entry name" value="PHOTOSYSTEM I IRON-SULFUR CENTER-RELATED"/>
    <property type="match status" value="1"/>
</dbReference>
<keyword evidence="1" id="KW-0004">4Fe-4S</keyword>
<reference evidence="6" key="1">
    <citation type="submission" date="2018-05" db="EMBL/GenBank/DDBJ databases">
        <authorList>
            <person name="Lanie J.A."/>
            <person name="Ng W.-L."/>
            <person name="Kazmierczak K.M."/>
            <person name="Andrzejewski T.M."/>
            <person name="Davidsen T.M."/>
            <person name="Wayne K.J."/>
            <person name="Tettelin H."/>
            <person name="Glass J.I."/>
            <person name="Rusch D."/>
            <person name="Podicherti R."/>
            <person name="Tsui H.-C.T."/>
            <person name="Winkler M.E."/>
        </authorList>
    </citation>
    <scope>NUCLEOTIDE SEQUENCE</scope>
</reference>